<organism evidence="1 2">
    <name type="scientific">Diversispora eburnea</name>
    <dbReference type="NCBI Taxonomy" id="1213867"/>
    <lineage>
        <taxon>Eukaryota</taxon>
        <taxon>Fungi</taxon>
        <taxon>Fungi incertae sedis</taxon>
        <taxon>Mucoromycota</taxon>
        <taxon>Glomeromycotina</taxon>
        <taxon>Glomeromycetes</taxon>
        <taxon>Diversisporales</taxon>
        <taxon>Diversisporaceae</taxon>
        <taxon>Diversispora</taxon>
    </lineage>
</organism>
<dbReference type="PANTHER" id="PTHR33266:SF1">
    <property type="entry name" value="F-BOX DOMAIN-CONTAINING PROTEIN"/>
    <property type="match status" value="1"/>
</dbReference>
<dbReference type="PANTHER" id="PTHR33266">
    <property type="entry name" value="CHROMOSOME 15, WHOLE GENOME SHOTGUN SEQUENCE"/>
    <property type="match status" value="1"/>
</dbReference>
<keyword evidence="2" id="KW-1185">Reference proteome</keyword>
<sequence>MVTSSSTSSAQAPSNEVHVRYNDQTITFNREWLNGGGVINVEDLIGVLKPKLRKFIEKVSDKVITLHRGENEVLGSETLISGLYNTENQALHVVVDETFLINLIVKVPGKELHFHNQRISSLNDVIAFTKREESLAQFITYNTSFLGDDKQALDQQHVATARESGTLNITLSSPNTIDTGSEIHKENLEKAFNVDYVDHDGMINKFLIYLNRKHKTWNNNTNHYVPYTTIFQSSGYGKSRLIKEVAKQIPTIYLCLRDITSTGYPPRTSAGADLFERVNKDLKEGEEWRFLYILQAIIECFNEELITCGCNTQKFWDKQMDASFCEKVWTKIQGRSKNWRNILESEVNNKCDFITKNNPSDNVRFLFCIDEARALISPSKGHNISPYRLFRRALRKVKWNGFFTLLLGTLSRISNFVPPKSLDPSHRDIDDLSLELFYPYFRLTTMDALHKNNSEDEHINLAKYGRPLYMSYLQSCPNDPQAINNLMNLLKRKLLGGANHFENSRKDISSLAILSSLIGLDISPQSQLASELVASHMATCLAVSEDREQLIIVYPSEPLLSEAAFELLSTSALSQILNQFSTLLKKGIVEPDPRGEIVARIILVLVANRLRSRNNRAENNIKEFLRELYNDNSLPSFNGISQELLDGTVAFTHFNTIDYIPEKKNLKQFYMRRCAFVMKRNNPGADICIPIKLTTEEYSVILIQIKNIKDHKFDDKYPASARSMFNYGYVFKNSDLEKYNKPCVCLYWQLGFHGPGHYAQDPGQITETRRLKTDNYQTLSLFWATSGFNHFKINDDRVSKILQDILASHISPFNAEWKVNNVDEGDNWEENEIKIMHPLGYNYEGYNYESENENNE</sequence>
<dbReference type="AlphaFoldDB" id="A0A9N8VYH6"/>
<accession>A0A9N8VYH6</accession>
<protein>
    <submittedName>
        <fullName evidence="1">6655_t:CDS:1</fullName>
    </submittedName>
</protein>
<evidence type="ECO:0000313" key="1">
    <source>
        <dbReference type="EMBL" id="CAG8464774.1"/>
    </source>
</evidence>
<dbReference type="Proteomes" id="UP000789706">
    <property type="component" value="Unassembled WGS sequence"/>
</dbReference>
<gene>
    <name evidence="1" type="ORF">DEBURN_LOCUS2861</name>
</gene>
<dbReference type="SUPFAM" id="SSF52540">
    <property type="entry name" value="P-loop containing nucleoside triphosphate hydrolases"/>
    <property type="match status" value="1"/>
</dbReference>
<proteinExistence type="predicted"/>
<dbReference type="EMBL" id="CAJVPK010000166">
    <property type="protein sequence ID" value="CAG8464774.1"/>
    <property type="molecule type" value="Genomic_DNA"/>
</dbReference>
<name>A0A9N8VYH6_9GLOM</name>
<reference evidence="1" key="1">
    <citation type="submission" date="2021-06" db="EMBL/GenBank/DDBJ databases">
        <authorList>
            <person name="Kallberg Y."/>
            <person name="Tangrot J."/>
            <person name="Rosling A."/>
        </authorList>
    </citation>
    <scope>NUCLEOTIDE SEQUENCE</scope>
    <source>
        <strain evidence="1">AZ414A</strain>
    </source>
</reference>
<comment type="caution">
    <text evidence="1">The sequence shown here is derived from an EMBL/GenBank/DDBJ whole genome shotgun (WGS) entry which is preliminary data.</text>
</comment>
<dbReference type="InterPro" id="IPR027417">
    <property type="entry name" value="P-loop_NTPase"/>
</dbReference>
<dbReference type="OrthoDB" id="2432692at2759"/>
<dbReference type="Gene3D" id="3.40.50.300">
    <property type="entry name" value="P-loop containing nucleotide triphosphate hydrolases"/>
    <property type="match status" value="1"/>
</dbReference>
<evidence type="ECO:0000313" key="2">
    <source>
        <dbReference type="Proteomes" id="UP000789706"/>
    </source>
</evidence>